<keyword evidence="3" id="KW-1185">Reference proteome</keyword>
<dbReference type="Pfam" id="PF03407">
    <property type="entry name" value="Nucleotid_trans"/>
    <property type="match status" value="1"/>
</dbReference>
<feature type="non-terminal residue" evidence="2">
    <location>
        <position position="1"/>
    </location>
</feature>
<evidence type="ECO:0000313" key="3">
    <source>
        <dbReference type="Proteomes" id="UP000654075"/>
    </source>
</evidence>
<accession>A0A813FS56</accession>
<organism evidence="2 3">
    <name type="scientific">Polarella glacialis</name>
    <name type="common">Dinoflagellate</name>
    <dbReference type="NCBI Taxonomy" id="89957"/>
    <lineage>
        <taxon>Eukaryota</taxon>
        <taxon>Sar</taxon>
        <taxon>Alveolata</taxon>
        <taxon>Dinophyceae</taxon>
        <taxon>Suessiales</taxon>
        <taxon>Suessiaceae</taxon>
        <taxon>Polarella</taxon>
    </lineage>
</organism>
<dbReference type="AlphaFoldDB" id="A0A813FS56"/>
<dbReference type="OrthoDB" id="391137at2759"/>
<reference evidence="2" key="1">
    <citation type="submission" date="2021-02" db="EMBL/GenBank/DDBJ databases">
        <authorList>
            <person name="Dougan E. K."/>
            <person name="Rhodes N."/>
            <person name="Thang M."/>
            <person name="Chan C."/>
        </authorList>
    </citation>
    <scope>NUCLEOTIDE SEQUENCE</scope>
</reference>
<dbReference type="InterPro" id="IPR005069">
    <property type="entry name" value="Nucl-diP-sugar_transferase"/>
</dbReference>
<evidence type="ECO:0000259" key="1">
    <source>
        <dbReference type="Pfam" id="PF03407"/>
    </source>
</evidence>
<dbReference type="EMBL" id="CAJNNV010025220">
    <property type="protein sequence ID" value="CAE8613206.1"/>
    <property type="molecule type" value="Genomic_DNA"/>
</dbReference>
<evidence type="ECO:0000313" key="2">
    <source>
        <dbReference type="EMBL" id="CAE8613206.1"/>
    </source>
</evidence>
<feature type="domain" description="Nucleotide-diphospho-sugar transferase" evidence="1">
    <location>
        <begin position="341"/>
        <end position="437"/>
    </location>
</feature>
<name>A0A813FS56_POLGL</name>
<comment type="caution">
    <text evidence="2">The sequence shown here is derived from an EMBL/GenBank/DDBJ whole genome shotgun (WGS) entry which is preliminary data.</text>
</comment>
<sequence>AYLQHVEDCPLGVLNAELLLYTVAQLQGDSESAAFYAERAIRGIRSLPLHIIAGSRWPLLALLTSEQLRKQLTPSGRDVANDTIMNCENLEEPLLNWRRYQSLFWGDDRKDWYENSIRYVFSWQMREIPQALASECPLGYLLTTLIKAFTCATSESSCYADNAKQVEAWLAETPDAFDILAHSRWPLAVILNHMARGSRHRYHLDFTEAELSGKLPRSSTELLSRLGSSGEDGGDITSTLSQLGPWAGSLASQHTQSFRDLVSLLPRLGAGHPEAPSLIYMTMIYGAKFNRHMKRFCSRARALGVPGERLILFTLDDEAFKLCLTENDQRCVRGTQSIVNKFTLPLLCARLGLDVVWIDLDVFLMADPTPAIVGHANRGPYDILISGSFESDCICNGIVYFRATDAVRDWLLAVVVWMYNHPYEHDQKTFSAFLDYTETVSSRPLDLPTIPAWDTLDPINQFVTPDTFEGNGWSGDVDRILIYHFLNGESDKGSSLDASGTWTREHGHYTEEGGASPGDCKADMANCKDGRVSLMDLFYGQEDEDLYRTPKPAHENLAIRRALLAARKDVRRTDLLGKPCGPMVGVVGDSAGRPPPRAASLEELLEAARKGTAKALGL</sequence>
<proteinExistence type="predicted"/>
<protein>
    <recommendedName>
        <fullName evidence="1">Nucleotide-diphospho-sugar transferase domain-containing protein</fullName>
    </recommendedName>
</protein>
<gene>
    <name evidence="2" type="ORF">PGLA1383_LOCUS30978</name>
</gene>
<dbReference type="Proteomes" id="UP000654075">
    <property type="component" value="Unassembled WGS sequence"/>
</dbReference>
<dbReference type="OMA" id="MIYGAKF"/>